<dbReference type="EMBL" id="WNHS01000650">
    <property type="protein sequence ID" value="MTW25793.1"/>
    <property type="molecule type" value="Genomic_DNA"/>
</dbReference>
<evidence type="ECO:0000313" key="5">
    <source>
        <dbReference type="EMBL" id="MTW25793.1"/>
    </source>
</evidence>
<gene>
    <name evidence="5" type="ORF">GM537_13520</name>
</gene>
<evidence type="ECO:0000313" key="6">
    <source>
        <dbReference type="Proteomes" id="UP000490982"/>
    </source>
</evidence>
<dbReference type="AlphaFoldDB" id="A0A6G2DX01"/>
<comment type="similarity">
    <text evidence="1">Belongs to the folylpolyglutamate synthase family.</text>
</comment>
<accession>A0A6G2DX01</accession>
<dbReference type="SUPFAM" id="SSF53623">
    <property type="entry name" value="MurD-like peptide ligases, catalytic domain"/>
    <property type="match status" value="1"/>
</dbReference>
<evidence type="ECO:0000256" key="1">
    <source>
        <dbReference type="ARBA" id="ARBA00008276"/>
    </source>
</evidence>
<dbReference type="GO" id="GO:0005524">
    <property type="term" value="F:ATP binding"/>
    <property type="evidence" value="ECO:0007669"/>
    <property type="project" value="UniProtKB-KW"/>
</dbReference>
<keyword evidence="4" id="KW-0067">ATP-binding</keyword>
<reference evidence="5 6" key="1">
    <citation type="submission" date="2019-11" db="EMBL/GenBank/DDBJ databases">
        <title>Growth characteristics of pneumococcus vary with the chemical composition of the capsule and with environmental conditions.</title>
        <authorList>
            <person name="Tothpal A."/>
            <person name="Desobry K."/>
            <person name="Joshi S."/>
            <person name="Wyllie A.L."/>
            <person name="Weinberger D.M."/>
        </authorList>
    </citation>
    <scope>NUCLEOTIDE SEQUENCE [LARGE SCALE GENOMIC DNA]</scope>
    <source>
        <strain evidence="6">pnumococcus23A</strain>
    </source>
</reference>
<dbReference type="GO" id="GO:0005737">
    <property type="term" value="C:cytoplasm"/>
    <property type="evidence" value="ECO:0007669"/>
    <property type="project" value="TreeGrafter"/>
</dbReference>
<evidence type="ECO:0000256" key="4">
    <source>
        <dbReference type="ARBA" id="ARBA00022840"/>
    </source>
</evidence>
<keyword evidence="2" id="KW-0436">Ligase</keyword>
<dbReference type="Proteomes" id="UP000490982">
    <property type="component" value="Unassembled WGS sequence"/>
</dbReference>
<organism evidence="5 6">
    <name type="scientific">Streptococcus pneumoniae</name>
    <dbReference type="NCBI Taxonomy" id="1313"/>
    <lineage>
        <taxon>Bacteria</taxon>
        <taxon>Bacillati</taxon>
        <taxon>Bacillota</taxon>
        <taxon>Bacilli</taxon>
        <taxon>Lactobacillales</taxon>
        <taxon>Streptococcaceae</taxon>
        <taxon>Streptococcus</taxon>
    </lineage>
</organism>
<evidence type="ECO:0000256" key="2">
    <source>
        <dbReference type="ARBA" id="ARBA00022598"/>
    </source>
</evidence>
<comment type="caution">
    <text evidence="5">The sequence shown here is derived from an EMBL/GenBank/DDBJ whole genome shotgun (WGS) entry which is preliminary data.</text>
</comment>
<protein>
    <submittedName>
        <fullName evidence="5">Bifunctional folylpolyglutamate synthase/dihydrofolate synthase</fullName>
    </submittedName>
</protein>
<keyword evidence="3" id="KW-0547">Nucleotide-binding</keyword>
<name>A0A6G2DX01_STREE</name>
<evidence type="ECO:0000256" key="3">
    <source>
        <dbReference type="ARBA" id="ARBA00022741"/>
    </source>
</evidence>
<feature type="non-terminal residue" evidence="5">
    <location>
        <position position="1"/>
    </location>
</feature>
<dbReference type="InterPro" id="IPR001645">
    <property type="entry name" value="Folylpolyglutamate_synth"/>
</dbReference>
<dbReference type="Gene3D" id="3.40.1190.10">
    <property type="entry name" value="Mur-like, catalytic domain"/>
    <property type="match status" value="1"/>
</dbReference>
<proteinExistence type="inferred from homology"/>
<feature type="non-terminal residue" evidence="5">
    <location>
        <position position="90"/>
    </location>
</feature>
<sequence>IAFLKKMLEKLGLRVGVFSSPYLIHYTDQISINGESISEARLEALMADYQSLLEGEAVANLQGTTEFEIITALAYDYFASEQVDVAIMEV</sequence>
<dbReference type="GO" id="GO:0004326">
    <property type="term" value="F:tetrahydrofolylpolyglutamate synthase activity"/>
    <property type="evidence" value="ECO:0007669"/>
    <property type="project" value="InterPro"/>
</dbReference>
<dbReference type="PANTHER" id="PTHR11136">
    <property type="entry name" value="FOLYLPOLYGLUTAMATE SYNTHASE-RELATED"/>
    <property type="match status" value="1"/>
</dbReference>
<dbReference type="GO" id="GO:0008841">
    <property type="term" value="F:dihydrofolate synthase activity"/>
    <property type="evidence" value="ECO:0007669"/>
    <property type="project" value="TreeGrafter"/>
</dbReference>
<dbReference type="InterPro" id="IPR036565">
    <property type="entry name" value="Mur-like_cat_sf"/>
</dbReference>
<dbReference type="PANTHER" id="PTHR11136:SF0">
    <property type="entry name" value="DIHYDROFOLATE SYNTHETASE-RELATED"/>
    <property type="match status" value="1"/>
</dbReference>